<dbReference type="PRINTS" id="PR00778">
    <property type="entry name" value="HTHARSR"/>
</dbReference>
<reference evidence="5 6" key="1">
    <citation type="submission" date="2023-12" db="EMBL/GenBank/DDBJ databases">
        <authorList>
            <person name="Manesh M.J.H."/>
            <person name="Bing R.G."/>
            <person name="Willard D.J."/>
            <person name="Kelly R.M."/>
        </authorList>
    </citation>
    <scope>NUCLEOTIDE SEQUENCE [LARGE SCALE GENOMIC DNA]</scope>
    <source>
        <strain evidence="5 6">DSM 8977</strain>
    </source>
</reference>
<dbReference type="Gene3D" id="1.10.10.10">
    <property type="entry name" value="Winged helix-like DNA-binding domain superfamily/Winged helix DNA-binding domain"/>
    <property type="match status" value="1"/>
</dbReference>
<dbReference type="InterPro" id="IPR036390">
    <property type="entry name" value="WH_DNA-bd_sf"/>
</dbReference>
<dbReference type="InterPro" id="IPR036388">
    <property type="entry name" value="WH-like_DNA-bd_sf"/>
</dbReference>
<dbReference type="Pfam" id="PF01022">
    <property type="entry name" value="HTH_5"/>
    <property type="match status" value="1"/>
</dbReference>
<dbReference type="InterPro" id="IPR001845">
    <property type="entry name" value="HTH_ArsR_DNA-bd_dom"/>
</dbReference>
<dbReference type="Proteomes" id="UP001322744">
    <property type="component" value="Chromosome"/>
</dbReference>
<gene>
    <name evidence="5" type="ORF">SOJ16_001560</name>
</gene>
<sequence>MSLDEIFKALGDQNRLRILNLLLEDELCVCELEKILGLTQSNVSRHLQVLKNKGVVSCKKTSQWIYYRVSDEFFKEYGELCEFLKTKLSSGEPFKSDLARFEEEKKKGFSCEKATEESSKT</sequence>
<keyword evidence="3" id="KW-0804">Transcription</keyword>
<dbReference type="PANTHER" id="PTHR33154">
    <property type="entry name" value="TRANSCRIPTIONAL REGULATOR, ARSR FAMILY"/>
    <property type="match status" value="1"/>
</dbReference>
<organism evidence="5 6">
    <name type="scientific">Anaerocellum danielii</name>
    <dbReference type="NCBI Taxonomy" id="1387557"/>
    <lineage>
        <taxon>Bacteria</taxon>
        <taxon>Bacillati</taxon>
        <taxon>Bacillota</taxon>
        <taxon>Bacillota incertae sedis</taxon>
        <taxon>Caldicellulosiruptorales</taxon>
        <taxon>Caldicellulosiruptoraceae</taxon>
        <taxon>Anaerocellum</taxon>
    </lineage>
</organism>
<dbReference type="PROSITE" id="PS50987">
    <property type="entry name" value="HTH_ARSR_2"/>
    <property type="match status" value="1"/>
</dbReference>
<evidence type="ECO:0000259" key="4">
    <source>
        <dbReference type="PROSITE" id="PS50987"/>
    </source>
</evidence>
<dbReference type="NCBIfam" id="NF033788">
    <property type="entry name" value="HTH_metalloreg"/>
    <property type="match status" value="1"/>
</dbReference>
<dbReference type="SUPFAM" id="SSF46785">
    <property type="entry name" value="Winged helix' DNA-binding domain"/>
    <property type="match status" value="1"/>
</dbReference>
<dbReference type="InterPro" id="IPR011991">
    <property type="entry name" value="ArsR-like_HTH"/>
</dbReference>
<dbReference type="InterPro" id="IPR051081">
    <property type="entry name" value="HTH_MetalResp_TranReg"/>
</dbReference>
<keyword evidence="6" id="KW-1185">Reference proteome</keyword>
<proteinExistence type="predicted"/>
<evidence type="ECO:0000256" key="3">
    <source>
        <dbReference type="ARBA" id="ARBA00023163"/>
    </source>
</evidence>
<dbReference type="SMART" id="SM00418">
    <property type="entry name" value="HTH_ARSR"/>
    <property type="match status" value="1"/>
</dbReference>
<keyword evidence="2" id="KW-0238">DNA-binding</keyword>
<dbReference type="CDD" id="cd00090">
    <property type="entry name" value="HTH_ARSR"/>
    <property type="match status" value="1"/>
</dbReference>
<evidence type="ECO:0000313" key="5">
    <source>
        <dbReference type="EMBL" id="WPX07732.1"/>
    </source>
</evidence>
<dbReference type="EMBL" id="CP139957">
    <property type="protein sequence ID" value="WPX07732.1"/>
    <property type="molecule type" value="Genomic_DNA"/>
</dbReference>
<keyword evidence="1" id="KW-0805">Transcription regulation</keyword>
<name>A0ABZ0TWX6_9FIRM</name>
<protein>
    <submittedName>
        <fullName evidence="5">Metalloregulator ArsR/SmtB family transcription factor</fullName>
    </submittedName>
</protein>
<evidence type="ECO:0000256" key="2">
    <source>
        <dbReference type="ARBA" id="ARBA00023125"/>
    </source>
</evidence>
<evidence type="ECO:0000256" key="1">
    <source>
        <dbReference type="ARBA" id="ARBA00023015"/>
    </source>
</evidence>
<dbReference type="PANTHER" id="PTHR33154:SF18">
    <property type="entry name" value="ARSENICAL RESISTANCE OPERON REPRESSOR"/>
    <property type="match status" value="1"/>
</dbReference>
<evidence type="ECO:0000313" key="6">
    <source>
        <dbReference type="Proteomes" id="UP001322744"/>
    </source>
</evidence>
<dbReference type="RefSeq" id="WP_045175058.1">
    <property type="nucleotide sequence ID" value="NZ_CP139957.1"/>
</dbReference>
<accession>A0ABZ0TWX6</accession>
<feature type="domain" description="HTH arsR-type" evidence="4">
    <location>
        <begin position="1"/>
        <end position="95"/>
    </location>
</feature>